<feature type="coiled-coil region" evidence="1">
    <location>
        <begin position="313"/>
        <end position="369"/>
    </location>
</feature>
<protein>
    <submittedName>
        <fullName evidence="3">Protein involved in de novo 2</fullName>
    </submittedName>
</protein>
<feature type="region of interest" description="Disordered" evidence="2">
    <location>
        <begin position="286"/>
        <end position="306"/>
    </location>
</feature>
<evidence type="ECO:0000313" key="4">
    <source>
        <dbReference type="Proteomes" id="UP000237347"/>
    </source>
</evidence>
<feature type="compositionally biased region" description="Polar residues" evidence="2">
    <location>
        <begin position="110"/>
        <end position="154"/>
    </location>
</feature>
<dbReference type="GO" id="GO:0080188">
    <property type="term" value="P:gene silencing by siRNA-directed DNA methylation"/>
    <property type="evidence" value="ECO:0007669"/>
    <property type="project" value="InterPro"/>
</dbReference>
<evidence type="ECO:0000313" key="3">
    <source>
        <dbReference type="EMBL" id="KAK7857829.1"/>
    </source>
</evidence>
<sequence length="424" mass="47291">MKVMSVLFGRWKGAKITSEHLMHVLCTYRLSLTSLRPNQVESQLRIMEKCEPGSEIYNNCINALRAVEELGRLTLDDARTTGNTSEPAVGRGRQAGRRQRQGGHQSSQHPTSSRRQTPIPTSGRRQTPTPVPTSSRRQTSVPTSGRRQTPVPTSSRRHTPVHDHTMEEASETADEMCLDIGYDLGSMAHDDAGPSHTFAHGDTSRSPSMRSDDTCPPTSPTTSPLPTGTAPVNVHGRDEMRFMPTPGLPTPGAVPLEFVRTEFIQAQIPAPPPEASHIQNWLRRPQRTRTRTHPPDCGTGHGKVRPVKEPTAIRNSSLQLASLEQEKAARQKEELHKRIIQLQKQLDAKQALELEIERLRGSLNVMKHMGDDGDVEILEKVDTILKQLRDKGELEDLEALNQTLIVKERKSNDELQEARKELVN</sequence>
<dbReference type="Proteomes" id="UP000237347">
    <property type="component" value="Unassembled WGS sequence"/>
</dbReference>
<feature type="non-terminal residue" evidence="3">
    <location>
        <position position="424"/>
    </location>
</feature>
<organism evidence="3 4">
    <name type="scientific">Quercus suber</name>
    <name type="common">Cork oak</name>
    <dbReference type="NCBI Taxonomy" id="58331"/>
    <lineage>
        <taxon>Eukaryota</taxon>
        <taxon>Viridiplantae</taxon>
        <taxon>Streptophyta</taxon>
        <taxon>Embryophyta</taxon>
        <taxon>Tracheophyta</taxon>
        <taxon>Spermatophyta</taxon>
        <taxon>Magnoliopsida</taxon>
        <taxon>eudicotyledons</taxon>
        <taxon>Gunneridae</taxon>
        <taxon>Pentapetalae</taxon>
        <taxon>rosids</taxon>
        <taxon>fabids</taxon>
        <taxon>Fagales</taxon>
        <taxon>Fagaceae</taxon>
        <taxon>Quercus</taxon>
    </lineage>
</organism>
<comment type="caution">
    <text evidence="3">The sequence shown here is derived from an EMBL/GenBank/DDBJ whole genome shotgun (WGS) entry which is preliminary data.</text>
</comment>
<dbReference type="PANTHER" id="PTHR21596">
    <property type="entry name" value="RIBONUCLEASE P SUBUNIT P38"/>
    <property type="match status" value="1"/>
</dbReference>
<dbReference type="PANTHER" id="PTHR21596:SF65">
    <property type="entry name" value="PROTEIN INVOLVED IN DE NOVO 2-RELATED"/>
    <property type="match status" value="1"/>
</dbReference>
<feature type="compositionally biased region" description="Low complexity" evidence="2">
    <location>
        <begin position="214"/>
        <end position="230"/>
    </location>
</feature>
<dbReference type="EMBL" id="PKMF04000024">
    <property type="protein sequence ID" value="KAK7857829.1"/>
    <property type="molecule type" value="Genomic_DNA"/>
</dbReference>
<name>A0AAW0M2Q2_QUESU</name>
<proteinExistence type="predicted"/>
<keyword evidence="4" id="KW-1185">Reference proteome</keyword>
<accession>A0AAW0M2Q2</accession>
<gene>
    <name evidence="3" type="primary">IDN2_11</name>
    <name evidence="3" type="ORF">CFP56_015876</name>
</gene>
<evidence type="ECO:0000256" key="1">
    <source>
        <dbReference type="SAM" id="Coils"/>
    </source>
</evidence>
<keyword evidence="1" id="KW-0175">Coiled coil</keyword>
<evidence type="ECO:0000256" key="2">
    <source>
        <dbReference type="SAM" id="MobiDB-lite"/>
    </source>
</evidence>
<feature type="region of interest" description="Disordered" evidence="2">
    <location>
        <begin position="77"/>
        <end position="171"/>
    </location>
</feature>
<dbReference type="AlphaFoldDB" id="A0AAW0M2Q2"/>
<feature type="region of interest" description="Disordered" evidence="2">
    <location>
        <begin position="193"/>
        <end position="230"/>
    </location>
</feature>
<reference evidence="3 4" key="1">
    <citation type="journal article" date="2018" name="Sci. Data">
        <title>The draft genome sequence of cork oak.</title>
        <authorList>
            <person name="Ramos A.M."/>
            <person name="Usie A."/>
            <person name="Barbosa P."/>
            <person name="Barros P.M."/>
            <person name="Capote T."/>
            <person name="Chaves I."/>
            <person name="Simoes F."/>
            <person name="Abreu I."/>
            <person name="Carrasquinho I."/>
            <person name="Faro C."/>
            <person name="Guimaraes J.B."/>
            <person name="Mendonca D."/>
            <person name="Nobrega F."/>
            <person name="Rodrigues L."/>
            <person name="Saibo N.J.M."/>
            <person name="Varela M.C."/>
            <person name="Egas C."/>
            <person name="Matos J."/>
            <person name="Miguel C.M."/>
            <person name="Oliveira M.M."/>
            <person name="Ricardo C.P."/>
            <person name="Goncalves S."/>
        </authorList>
    </citation>
    <scope>NUCLEOTIDE SEQUENCE [LARGE SCALE GENOMIC DNA]</scope>
    <source>
        <strain evidence="4">cv. HL8</strain>
    </source>
</reference>
<dbReference type="InterPro" id="IPR045177">
    <property type="entry name" value="FDM1-5/IDN2"/>
</dbReference>